<protein>
    <submittedName>
        <fullName evidence="6">Putative insecticidal toxin complex protein</fullName>
    </submittedName>
</protein>
<dbReference type="RefSeq" id="WP_012104404.1">
    <property type="nucleotide sequence ID" value="NC_009708.1"/>
</dbReference>
<comment type="subcellular location">
    <subcellularLocation>
        <location evidence="1">Secreted</location>
    </subcellularLocation>
</comment>
<dbReference type="PRINTS" id="PR01341">
    <property type="entry name" value="SALSPVBPROT"/>
</dbReference>
<dbReference type="EMBL" id="CP000720">
    <property type="protein sequence ID" value="ABS46739.1"/>
    <property type="molecule type" value="Genomic_DNA"/>
</dbReference>
<keyword evidence="2" id="KW-0964">Secreted</keyword>
<accession>A0A0U1QW21</accession>
<dbReference type="Pfam" id="PF12255">
    <property type="entry name" value="TcdB_toxin_midC"/>
    <property type="match status" value="1"/>
</dbReference>
<dbReference type="InterPro" id="IPR028994">
    <property type="entry name" value="Integrin_alpha_N"/>
</dbReference>
<dbReference type="InterPro" id="IPR022045">
    <property type="entry name" value="TcdB_toxin_mid/N"/>
</dbReference>
<dbReference type="SUPFAM" id="SSF69318">
    <property type="entry name" value="Integrin alpha N-terminal domain"/>
    <property type="match status" value="1"/>
</dbReference>
<dbReference type="KEGG" id="ypi:YpsIP31758_0414"/>
<dbReference type="Proteomes" id="UP000002412">
    <property type="component" value="Chromosome"/>
</dbReference>
<dbReference type="HOGENOM" id="CLU_000672_0_0_6"/>
<sequence>MENSKQQVAVAPLSLPKGGGAITGMGDSLGAIGPSGMATLTLPLPISAGRGYAPPLALNYSSGNGNGPFGLGWQLNTMAICRRTSKRVPHYDEHDEFLAPSGEVLVVAIDQQGNIERTEQSLKGEQFSVIRYLPRIEGSFNRIEYWQPRVDNSQAPFWVVHGSDGQKHCLGYSASARIADPQHPEHIAEWLLEESVSLSGEHICYLYQAEDEQGIDEDEKQNHPAASAQRYLSTVVYGNREVAHELYCLTQQPTEKSWLFSLIFDHGEYSNIADQVPIAEEGKSWTYRQDAFSHFNYGFEIRTRRLCQQVLMYHNLSALAGNEPDQQPTLVSRLRLNYQHDVYATQLVGCQRLAHEPKGKTCSLPPLEFDYQTFPDNNEKPYWQQRLEEINPTESDDQDLSANWQPLEDWAEFNHQYQMVDLNGEGIPGMLYQDRGHWCYRPPVRQPGTLNGITFGPAQSLPTLPAMGENATLMDINGDGKLDWVISQPGLAGYFSRDPDQSWTQFTPLSALPAEYFHPQAQLADLIGSGLSDLALIGPKSVRLYANQRDGFAAATQVTQDDDITLPLSGAHYSELVAFSDVMGSGQQHLVRVRHNSVTCWPNLGHGRFGHPISLPGFSQPIEQFNPLAIHLADIDGSGTVDLIYATAHQLLIYRNQSGNRFAKPLEVTLPAGVRFDNSCQLSLADIQGLGVASIILSVPHPAPQHWRYDFVASKPYLLCTTNNNMGAESQLFYRSSVQFWLDEKAQAAKQGRTLVCQLPFPIHLLAQTTQFDEITGNSLSQTARYFHGFYDGIQREFCGFGRVDTLDTNTSAQGSAAERTSPTQTCQWFHTGQPGNEQLWHHEYWQGDSQAYGLLSTRLTKFTGEMQGDETLNDINDNQAYWLHRALKGSLLRSELYGLDGSELATQPYSVNSARYQVRQIQSSTDEITSPVALPMMLEQLNYHYERIVQDPQCNQQIVLRCDEFGHPLHSATIYYPRRDKASIPPYSWLAEGHWDSHFDEQQQQLRITESQQSYRHEISDKFYVLGLPAGQRSDVLTYPDNFVPTAGIHWEELQQPEGLLGTKAERTFAGQQQVFYASDTIPGLVAYSQQAEFDDQTLAALDELLPTNERKQQLIEAGYQRAPRLFSRPGETDIWAAQRGFTDYGDASRFYRPISQRSSPLVGKTALEWDKNSCAITQMILADGSTTQAEYDYRFITPYHLTDINDNSRHIELDALGRVTSSRFWGTELDSQTGEVSTTGFPLIAEHPFTVPNSVDAAISMENTQVPVAQFSVYQPQSWMISLQLDDIETLSETNNVTLEYLFQNHILIDNYYLCPLALRRWIRQSNPLITENVGLELKNPVRQPPHVLTVVVDNYFSAAEPQQHQQTLAFSDGFGRVLQSAQRVEAGTAYFHTGEGGLIADQQGHLMQDESDQRWAVSGRTEYDNKGLPIRRYQPYFLDDWRYIADDNARKEAWADTHIYDPLGREIKVITAKGYLRRAHYFPWFVISEDENDTASEITPNP</sequence>
<evidence type="ECO:0000259" key="4">
    <source>
        <dbReference type="Pfam" id="PF12255"/>
    </source>
</evidence>
<evidence type="ECO:0000313" key="7">
    <source>
        <dbReference type="Proteomes" id="UP000002412"/>
    </source>
</evidence>
<evidence type="ECO:0000256" key="1">
    <source>
        <dbReference type="ARBA" id="ARBA00004613"/>
    </source>
</evidence>
<evidence type="ECO:0000256" key="3">
    <source>
        <dbReference type="ARBA" id="ARBA00023026"/>
    </source>
</evidence>
<evidence type="ECO:0000259" key="5">
    <source>
        <dbReference type="Pfam" id="PF12256"/>
    </source>
</evidence>
<proteinExistence type="predicted"/>
<feature type="domain" description="Insecticide toxin TcdB middle/C-terminal" evidence="4">
    <location>
        <begin position="883"/>
        <end position="1029"/>
    </location>
</feature>
<gene>
    <name evidence="6" type="ordered locus">YpsIP31758_0414</name>
</gene>
<name>A0A0U1QW21_YERP3</name>
<dbReference type="GO" id="GO:0005737">
    <property type="term" value="C:cytoplasm"/>
    <property type="evidence" value="ECO:0007669"/>
    <property type="project" value="InterPro"/>
</dbReference>
<organism evidence="6 7">
    <name type="scientific">Yersinia pseudotuberculosis serotype O:1b (strain IP 31758)</name>
    <dbReference type="NCBI Taxonomy" id="349747"/>
    <lineage>
        <taxon>Bacteria</taxon>
        <taxon>Pseudomonadati</taxon>
        <taxon>Pseudomonadota</taxon>
        <taxon>Gammaproteobacteria</taxon>
        <taxon>Enterobacterales</taxon>
        <taxon>Yersiniaceae</taxon>
        <taxon>Yersinia</taxon>
    </lineage>
</organism>
<evidence type="ECO:0000313" key="6">
    <source>
        <dbReference type="EMBL" id="ABS46739.1"/>
    </source>
</evidence>
<dbReference type="InterPro" id="IPR003284">
    <property type="entry name" value="Sal_SpvB"/>
</dbReference>
<dbReference type="InterPro" id="IPR022044">
    <property type="entry name" value="TcdB_toxin_mid/C"/>
</dbReference>
<keyword evidence="3" id="KW-0843">Virulence</keyword>
<dbReference type="Pfam" id="PF12256">
    <property type="entry name" value="TcdB_toxin_midN"/>
    <property type="match status" value="1"/>
</dbReference>
<dbReference type="Pfam" id="PF03534">
    <property type="entry name" value="SpvB"/>
    <property type="match status" value="1"/>
</dbReference>
<dbReference type="GO" id="GO:0005576">
    <property type="term" value="C:extracellular region"/>
    <property type="evidence" value="ECO:0007669"/>
    <property type="project" value="UniProtKB-SubCell"/>
</dbReference>
<feature type="domain" description="Insecticide toxin TcdB middle/N-terminal" evidence="5">
    <location>
        <begin position="660"/>
        <end position="833"/>
    </location>
</feature>
<reference evidence="6 7" key="1">
    <citation type="journal article" date="2007" name="PLoS Genet.">
        <title>The complete genome sequence of Yersinia pseudotuberculosis IP31758, the causative agent of Far East scarlet-like fever.</title>
        <authorList>
            <person name="Eppinger M."/>
            <person name="Rosovitz M.J."/>
            <person name="Fricke W.F."/>
            <person name="Rasko D.A."/>
            <person name="Kokorina G."/>
            <person name="Fayolle C."/>
            <person name="Lindler L.E."/>
            <person name="Carniel E."/>
            <person name="Ravel J."/>
        </authorList>
    </citation>
    <scope>NUCLEOTIDE SEQUENCE [LARGE SCALE GENOMIC DNA]</scope>
    <source>
        <strain evidence="6 7">IP 31758</strain>
    </source>
</reference>
<evidence type="ECO:0000256" key="2">
    <source>
        <dbReference type="ARBA" id="ARBA00022525"/>
    </source>
</evidence>